<protein>
    <submittedName>
        <fullName evidence="1">Uncharacterized protein</fullName>
    </submittedName>
</protein>
<name>A0A9P1R9Q4_PSEAI</name>
<accession>A0A9P1R9Q4</accession>
<evidence type="ECO:0000313" key="1">
    <source>
        <dbReference type="EMBL" id="CRP85947.1"/>
    </source>
</evidence>
<reference evidence="2" key="1">
    <citation type="submission" date="2015-06" db="EMBL/GenBank/DDBJ databases">
        <authorList>
            <person name="Radhakrishnan Rajesh"/>
            <person name="Underwood Anthony"/>
            <person name="Al-Shahib Ali"/>
        </authorList>
    </citation>
    <scope>NUCLEOTIDE SEQUENCE [LARGE SCALE GENOMIC DNA]</scope>
    <source>
        <strain evidence="2">P19_London_7_VIM_2_05_10</strain>
    </source>
</reference>
<evidence type="ECO:0000313" key="2">
    <source>
        <dbReference type="Proteomes" id="UP000045039"/>
    </source>
</evidence>
<dbReference type="Proteomes" id="UP000045039">
    <property type="component" value="Unassembled WGS sequence"/>
</dbReference>
<gene>
    <name evidence="1" type="ORF">PAERUG_P19_London_7_VIM_2_05_10_05791</name>
</gene>
<dbReference type="EMBL" id="CVVU01000248">
    <property type="protein sequence ID" value="CRP85947.1"/>
    <property type="molecule type" value="Genomic_DNA"/>
</dbReference>
<dbReference type="AlphaFoldDB" id="A0A9P1R9Q4"/>
<proteinExistence type="predicted"/>
<comment type="caution">
    <text evidence="1">The sequence shown here is derived from an EMBL/GenBank/DDBJ whole genome shotgun (WGS) entry which is preliminary data.</text>
</comment>
<sequence length="110" mass="12526">MGRHATVILGPDGKPLGPVERARELARRRQERKRNAEGASLVRAQSLPYKFDVYPGTRDDLDLICQTEGFEQWAEFITLVARNVADQIRRDCHDYKALTAFPSRKKEGAE</sequence>
<dbReference type="RefSeq" id="WP_033947341.1">
    <property type="nucleotide sequence ID" value="NZ_CVVU01000248.1"/>
</dbReference>
<organism evidence="1 2">
    <name type="scientific">Pseudomonas aeruginosa</name>
    <dbReference type="NCBI Taxonomy" id="287"/>
    <lineage>
        <taxon>Bacteria</taxon>
        <taxon>Pseudomonadati</taxon>
        <taxon>Pseudomonadota</taxon>
        <taxon>Gammaproteobacteria</taxon>
        <taxon>Pseudomonadales</taxon>
        <taxon>Pseudomonadaceae</taxon>
        <taxon>Pseudomonas</taxon>
    </lineage>
</organism>